<dbReference type="Proteomes" id="UP000284842">
    <property type="component" value="Unassembled WGS sequence"/>
</dbReference>
<reference evidence="1 2" key="1">
    <citation type="journal article" date="2018" name="Evol. Lett.">
        <title>Horizontal gene cluster transfer increased hallucinogenic mushroom diversity.</title>
        <authorList>
            <person name="Reynolds H.T."/>
            <person name="Vijayakumar V."/>
            <person name="Gluck-Thaler E."/>
            <person name="Korotkin H.B."/>
            <person name="Matheny P.B."/>
            <person name="Slot J.C."/>
        </authorList>
    </citation>
    <scope>NUCLEOTIDE SEQUENCE [LARGE SCALE GENOMIC DNA]</scope>
    <source>
        <strain evidence="1 2">2629</strain>
    </source>
</reference>
<dbReference type="EMBL" id="NHTK01001172">
    <property type="protein sequence ID" value="PPR02374.1"/>
    <property type="molecule type" value="Genomic_DNA"/>
</dbReference>
<organism evidence="1 2">
    <name type="scientific">Panaeolus cyanescens</name>
    <dbReference type="NCBI Taxonomy" id="181874"/>
    <lineage>
        <taxon>Eukaryota</taxon>
        <taxon>Fungi</taxon>
        <taxon>Dikarya</taxon>
        <taxon>Basidiomycota</taxon>
        <taxon>Agaricomycotina</taxon>
        <taxon>Agaricomycetes</taxon>
        <taxon>Agaricomycetidae</taxon>
        <taxon>Agaricales</taxon>
        <taxon>Agaricineae</taxon>
        <taxon>Galeropsidaceae</taxon>
        <taxon>Panaeolus</taxon>
    </lineage>
</organism>
<accession>A0A409YHC6</accession>
<proteinExistence type="predicted"/>
<protein>
    <submittedName>
        <fullName evidence="1">Uncharacterized protein</fullName>
    </submittedName>
</protein>
<comment type="caution">
    <text evidence="1">The sequence shown here is derived from an EMBL/GenBank/DDBJ whole genome shotgun (WGS) entry which is preliminary data.</text>
</comment>
<dbReference type="AlphaFoldDB" id="A0A409YHC6"/>
<keyword evidence="2" id="KW-1185">Reference proteome</keyword>
<sequence length="206" mass="23530">MSSKKMTQTLHLNARGQPLLVALRALPTELKYRVQVPNNHGRRLPRQSPIRGMANKRALHYSQMWRLVGGLLLELQSQPSTQARQRPELLGNLAETLAAVYCTTFGQSRDLAGRVKDLRDWYPVLPATNGALYKPLPEEPMNKRRTSGKLYSWFNVDHVVTIYKGTWFKQLDNVYSRESVEQLKKAVDERTGKLLSTAELFIISNL</sequence>
<evidence type="ECO:0000313" key="1">
    <source>
        <dbReference type="EMBL" id="PPR02374.1"/>
    </source>
</evidence>
<gene>
    <name evidence="1" type="ORF">CVT24_011715</name>
</gene>
<name>A0A409YHC6_9AGAR</name>
<dbReference type="InParanoid" id="A0A409YHC6"/>
<evidence type="ECO:0000313" key="2">
    <source>
        <dbReference type="Proteomes" id="UP000284842"/>
    </source>
</evidence>